<keyword evidence="1" id="KW-0689">Ribosomal protein</keyword>
<accession>A0A5C2S0X5</accession>
<evidence type="ECO:0000313" key="3">
    <source>
        <dbReference type="EMBL" id="RPD56988.1"/>
    </source>
</evidence>
<name>A0A5C2S0X5_9APHY</name>
<evidence type="ECO:0000259" key="2">
    <source>
        <dbReference type="PROSITE" id="PS50881"/>
    </source>
</evidence>
<dbReference type="GO" id="GO:0003735">
    <property type="term" value="F:structural constituent of ribosome"/>
    <property type="evidence" value="ECO:0007669"/>
    <property type="project" value="UniProtKB-UniRule"/>
</dbReference>
<dbReference type="EMBL" id="ML122284">
    <property type="protein sequence ID" value="RPD56988.1"/>
    <property type="molecule type" value="Genomic_DNA"/>
</dbReference>
<keyword evidence="1" id="KW-0687">Ribonucleoprotein</keyword>
<dbReference type="Proteomes" id="UP000313359">
    <property type="component" value="Unassembled WGS sequence"/>
</dbReference>
<dbReference type="Pfam" id="PF00333">
    <property type="entry name" value="Ribosomal_S5"/>
    <property type="match status" value="1"/>
</dbReference>
<dbReference type="GO" id="GO:0003723">
    <property type="term" value="F:RNA binding"/>
    <property type="evidence" value="ECO:0007669"/>
    <property type="project" value="InterPro"/>
</dbReference>
<evidence type="ECO:0000313" key="4">
    <source>
        <dbReference type="Proteomes" id="UP000313359"/>
    </source>
</evidence>
<keyword evidence="4" id="KW-1185">Reference proteome</keyword>
<organism evidence="3 4">
    <name type="scientific">Lentinus tigrinus ALCF2SS1-6</name>
    <dbReference type="NCBI Taxonomy" id="1328759"/>
    <lineage>
        <taxon>Eukaryota</taxon>
        <taxon>Fungi</taxon>
        <taxon>Dikarya</taxon>
        <taxon>Basidiomycota</taxon>
        <taxon>Agaricomycotina</taxon>
        <taxon>Agaricomycetes</taxon>
        <taxon>Polyporales</taxon>
        <taxon>Polyporaceae</taxon>
        <taxon>Lentinus</taxon>
    </lineage>
</organism>
<reference evidence="3" key="1">
    <citation type="journal article" date="2018" name="Genome Biol. Evol.">
        <title>Genomics and development of Lentinus tigrinus, a white-rot wood-decaying mushroom with dimorphic fruiting bodies.</title>
        <authorList>
            <person name="Wu B."/>
            <person name="Xu Z."/>
            <person name="Knudson A."/>
            <person name="Carlson A."/>
            <person name="Chen N."/>
            <person name="Kovaka S."/>
            <person name="LaButti K."/>
            <person name="Lipzen A."/>
            <person name="Pennachio C."/>
            <person name="Riley R."/>
            <person name="Schakwitz W."/>
            <person name="Umezawa K."/>
            <person name="Ohm R.A."/>
            <person name="Grigoriev I.V."/>
            <person name="Nagy L.G."/>
            <person name="Gibbons J."/>
            <person name="Hibbett D."/>
        </authorList>
    </citation>
    <scope>NUCLEOTIDE SEQUENCE [LARGE SCALE GENOMIC DNA]</scope>
    <source>
        <strain evidence="3">ALCF2SS1-6</strain>
    </source>
</reference>
<dbReference type="Gene3D" id="3.30.160.20">
    <property type="match status" value="1"/>
</dbReference>
<sequence length="237" mass="27495">MWYDAMNIELPPAVCARMSQAHQARARINHQQHHEIDDSDDARASTIRLTWEYDDEDEASEPRERRMMGTCCSPPATRRQFEEIYHFSLTVKEYQIIHFFLPKLKDELMKTMPAQKQTCACLRTRIRVFVAIDDLNGHVGLGLKCAKEVATAIILARLSLIPVRRGYWGTTSLAAVEDCYTQRQRTDERFFARFRADYDTVRVPRARSLARCTRLRPIPLRLATHSCIPRAQRIVST</sequence>
<dbReference type="PROSITE" id="PS50881">
    <property type="entry name" value="S5_DSRBD"/>
    <property type="match status" value="1"/>
</dbReference>
<protein>
    <recommendedName>
        <fullName evidence="2">S5 DRBM domain-containing protein</fullName>
    </recommendedName>
</protein>
<evidence type="ECO:0000256" key="1">
    <source>
        <dbReference type="PROSITE-ProRule" id="PRU00268"/>
    </source>
</evidence>
<dbReference type="GO" id="GO:0005840">
    <property type="term" value="C:ribosome"/>
    <property type="evidence" value="ECO:0007669"/>
    <property type="project" value="UniProtKB-KW"/>
</dbReference>
<dbReference type="GO" id="GO:1990904">
    <property type="term" value="C:ribonucleoprotein complex"/>
    <property type="evidence" value="ECO:0007669"/>
    <property type="project" value="UniProtKB-UniRule"/>
</dbReference>
<dbReference type="AlphaFoldDB" id="A0A5C2S0X5"/>
<feature type="domain" description="S5 DRBM" evidence="2">
    <location>
        <begin position="104"/>
        <end position="153"/>
    </location>
</feature>
<dbReference type="OrthoDB" id="10253125at2759"/>
<dbReference type="SUPFAM" id="SSF54768">
    <property type="entry name" value="dsRNA-binding domain-like"/>
    <property type="match status" value="1"/>
</dbReference>
<gene>
    <name evidence="3" type="ORF">L227DRAFT_565724</name>
</gene>
<dbReference type="GO" id="GO:0006412">
    <property type="term" value="P:translation"/>
    <property type="evidence" value="ECO:0007669"/>
    <property type="project" value="InterPro"/>
</dbReference>
<dbReference type="InterPro" id="IPR013810">
    <property type="entry name" value="Ribosomal_uS5_N"/>
</dbReference>
<dbReference type="STRING" id="1328759.A0A5C2S0X5"/>
<dbReference type="FunFam" id="3.30.160.20:FF:000133">
    <property type="entry name" value="40S ribosomal protein S2"/>
    <property type="match status" value="1"/>
</dbReference>
<proteinExistence type="predicted"/>